<feature type="region of interest" description="Disordered" evidence="1">
    <location>
        <begin position="142"/>
        <end position="228"/>
    </location>
</feature>
<reference evidence="3" key="1">
    <citation type="submission" date="2021-11" db="EMBL/GenBank/DDBJ databases">
        <title>Cultivation dependent microbiological survey of springs from the worlds oldest radium mine currently devoted to the extraction of radon-saturated water.</title>
        <authorList>
            <person name="Kapinusova G."/>
            <person name="Smrhova T."/>
            <person name="Strejcek M."/>
            <person name="Suman J."/>
            <person name="Jani K."/>
            <person name="Pajer P."/>
            <person name="Uhlik O."/>
        </authorList>
    </citation>
    <scope>NUCLEOTIDE SEQUENCE [LARGE SCALE GENOMIC DNA]</scope>
    <source>
        <strain evidence="3">J379</strain>
    </source>
</reference>
<feature type="compositionally biased region" description="Acidic residues" evidence="1">
    <location>
        <begin position="200"/>
        <end position="211"/>
    </location>
</feature>
<protein>
    <submittedName>
        <fullName evidence="2">Uncharacterized protein</fullName>
    </submittedName>
</protein>
<evidence type="ECO:0000313" key="2">
    <source>
        <dbReference type="EMBL" id="UUY04727.1"/>
    </source>
</evidence>
<gene>
    <name evidence="2" type="ORF">LRS13_04135</name>
</gene>
<proteinExistence type="predicted"/>
<accession>A0ABY5PJA0</accession>
<name>A0ABY5PJA0_9ACTN</name>
<feature type="compositionally biased region" description="Pro residues" evidence="1">
    <location>
        <begin position="167"/>
        <end position="187"/>
    </location>
</feature>
<keyword evidence="3" id="KW-1185">Reference proteome</keyword>
<dbReference type="Proteomes" id="UP001058860">
    <property type="component" value="Chromosome"/>
</dbReference>
<sequence length="351" mass="34869">MLPAAPAAAGTLAVPAPAAGDTAVLTGTGAKGVKPKVTAAPKGVVVFGGADRRGRLVVAIARPRGAAGGPARLRARGSLKARPAAALPASACTSGGSSARLRQVLRRGALPAADARALGAALERRACGRPATADAALLQRLGLTPPAGQPGPGTGASGGPAPASSSPRPPEILPPSRPSNPKPPPAEEPGSYGACRDGVDNDGDGQTDALDESGNPDPGCMNENDRTEDSEVTASAACRAVSGVSMNTPDPTAAFAAVNAGCGIVSEVVVAIQPGIVVCDVFTAVVGFVCVNHHGVGRAYNRLFAGPATDIFDMPISLTGAVDCSKAATIALRRPDLSVEEIVEPIEPCPF</sequence>
<organism evidence="2 3">
    <name type="scientific">Svornostia abyssi</name>
    <dbReference type="NCBI Taxonomy" id="2898438"/>
    <lineage>
        <taxon>Bacteria</taxon>
        <taxon>Bacillati</taxon>
        <taxon>Actinomycetota</taxon>
        <taxon>Thermoleophilia</taxon>
        <taxon>Solirubrobacterales</taxon>
        <taxon>Baekduiaceae</taxon>
        <taxon>Svornostia</taxon>
    </lineage>
</organism>
<dbReference type="EMBL" id="CP088295">
    <property type="protein sequence ID" value="UUY04727.1"/>
    <property type="molecule type" value="Genomic_DNA"/>
</dbReference>
<evidence type="ECO:0000313" key="3">
    <source>
        <dbReference type="Proteomes" id="UP001058860"/>
    </source>
</evidence>
<dbReference type="RefSeq" id="WP_353865207.1">
    <property type="nucleotide sequence ID" value="NZ_CP088295.1"/>
</dbReference>
<evidence type="ECO:0000256" key="1">
    <source>
        <dbReference type="SAM" id="MobiDB-lite"/>
    </source>
</evidence>